<dbReference type="SUPFAM" id="SSF54197">
    <property type="entry name" value="HIT-like"/>
    <property type="match status" value="1"/>
</dbReference>
<dbReference type="PROSITE" id="PS51084">
    <property type="entry name" value="HIT_2"/>
    <property type="match status" value="1"/>
</dbReference>
<evidence type="ECO:0000256" key="2">
    <source>
        <dbReference type="PIRSR" id="PIRSR601310-3"/>
    </source>
</evidence>
<dbReference type="GO" id="GO:0003824">
    <property type="term" value="F:catalytic activity"/>
    <property type="evidence" value="ECO:0007669"/>
    <property type="project" value="InterPro"/>
</dbReference>
<dbReference type="OrthoDB" id="672793at2759"/>
<keyword evidence="6" id="KW-1185">Reference proteome</keyword>
<feature type="domain" description="HIT" evidence="4">
    <location>
        <begin position="7"/>
        <end position="115"/>
    </location>
</feature>
<evidence type="ECO:0000313" key="5">
    <source>
        <dbReference type="EMBL" id="EPY37027.1"/>
    </source>
</evidence>
<protein>
    <submittedName>
        <fullName evidence="5">Hit-like protein involved in cell-cycle regulation</fullName>
    </submittedName>
</protein>
<proteinExistence type="predicted"/>
<reference evidence="5 6" key="1">
    <citation type="journal article" date="2013" name="PLoS ONE">
        <title>Predicting the Proteins of Angomonas deanei, Strigomonas culicis and Their Respective Endosymbionts Reveals New Aspects of the Trypanosomatidae Family.</title>
        <authorList>
            <person name="Motta M.C."/>
            <person name="Martins A.C."/>
            <person name="de Souza S.S."/>
            <person name="Catta-Preta C.M."/>
            <person name="Silva R."/>
            <person name="Klein C.C."/>
            <person name="de Almeida L.G."/>
            <person name="de Lima Cunha O."/>
            <person name="Ciapina L.P."/>
            <person name="Brocchi M."/>
            <person name="Colabardini A.C."/>
            <person name="de Araujo Lima B."/>
            <person name="Machado C.R."/>
            <person name="de Almeida Soares C.M."/>
            <person name="Probst C.M."/>
            <person name="de Menezes C.B."/>
            <person name="Thompson C.E."/>
            <person name="Bartholomeu D.C."/>
            <person name="Gradia D.F."/>
            <person name="Pavoni D.P."/>
            <person name="Grisard E.C."/>
            <person name="Fantinatti-Garboggini F."/>
            <person name="Marchini F.K."/>
            <person name="Rodrigues-Luiz G.F."/>
            <person name="Wagner G."/>
            <person name="Goldman G.H."/>
            <person name="Fietto J.L."/>
            <person name="Elias M.C."/>
            <person name="Goldman M.H."/>
            <person name="Sagot M.F."/>
            <person name="Pereira M."/>
            <person name="Stoco P.H."/>
            <person name="de Mendonca-Neto R.P."/>
            <person name="Teixeira S.M."/>
            <person name="Maciel T.E."/>
            <person name="de Oliveira Mendes T.A."/>
            <person name="Urmenyi T.P."/>
            <person name="de Souza W."/>
            <person name="Schenkman S."/>
            <person name="de Vasconcelos A.T."/>
        </authorList>
    </citation>
    <scope>NUCLEOTIDE SEQUENCE [LARGE SCALE GENOMIC DNA]</scope>
</reference>
<evidence type="ECO:0000256" key="3">
    <source>
        <dbReference type="PROSITE-ProRule" id="PRU00464"/>
    </source>
</evidence>
<organism evidence="5 6">
    <name type="scientific">Strigomonas culicis</name>
    <dbReference type="NCBI Taxonomy" id="28005"/>
    <lineage>
        <taxon>Eukaryota</taxon>
        <taxon>Discoba</taxon>
        <taxon>Euglenozoa</taxon>
        <taxon>Kinetoplastea</taxon>
        <taxon>Metakinetoplastina</taxon>
        <taxon>Trypanosomatida</taxon>
        <taxon>Trypanosomatidae</taxon>
        <taxon>Strigomonadinae</taxon>
        <taxon>Strigomonas</taxon>
    </lineage>
</organism>
<dbReference type="EMBL" id="ATMH01000271">
    <property type="protein sequence ID" value="EPY37027.1"/>
    <property type="molecule type" value="Genomic_DNA"/>
</dbReference>
<evidence type="ECO:0000313" key="6">
    <source>
        <dbReference type="Proteomes" id="UP000015354"/>
    </source>
</evidence>
<accession>S9V1S7</accession>
<feature type="short sequence motif" description="Histidine triad motif" evidence="2 3">
    <location>
        <begin position="99"/>
        <end position="103"/>
    </location>
</feature>
<dbReference type="Proteomes" id="UP000015354">
    <property type="component" value="Unassembled WGS sequence"/>
</dbReference>
<dbReference type="PROSITE" id="PS00892">
    <property type="entry name" value="HIT_1"/>
    <property type="match status" value="1"/>
</dbReference>
<name>S9V1S7_9TRYP</name>
<dbReference type="InterPro" id="IPR001310">
    <property type="entry name" value="Histidine_triad_HIT"/>
</dbReference>
<dbReference type="InterPro" id="IPR019808">
    <property type="entry name" value="Histidine_triad_CS"/>
</dbReference>
<dbReference type="PANTHER" id="PTHR23089">
    <property type="entry name" value="HISTIDINE TRIAD HIT PROTEIN"/>
    <property type="match status" value="1"/>
</dbReference>
<dbReference type="InterPro" id="IPR036265">
    <property type="entry name" value="HIT-like_sf"/>
</dbReference>
<dbReference type="Gene3D" id="3.30.428.10">
    <property type="entry name" value="HIT-like"/>
    <property type="match status" value="1"/>
</dbReference>
<dbReference type="InterPro" id="IPR011146">
    <property type="entry name" value="HIT-like"/>
</dbReference>
<dbReference type="AlphaFoldDB" id="S9V1S7"/>
<dbReference type="PRINTS" id="PR00332">
    <property type="entry name" value="HISTRIAD"/>
</dbReference>
<feature type="active site" description="Tele-AMP-histidine intermediate" evidence="1">
    <location>
        <position position="101"/>
    </location>
</feature>
<gene>
    <name evidence="5" type="ORF">STCU_00271</name>
</gene>
<evidence type="ECO:0000259" key="4">
    <source>
        <dbReference type="PROSITE" id="PS51084"/>
    </source>
</evidence>
<sequence length="115" mass="13027">MMTETCIFCKIIKKDLPAIIVFENEEFIVFHDKNPISELHLLLVTKKHIESLQSISINDSEWLGRMIALIPEIIIQNGCKNGFRVISNAGTNSGQEIPHLHFHIIGGNSLHKKIL</sequence>
<dbReference type="Pfam" id="PF11969">
    <property type="entry name" value="DcpS_C"/>
    <property type="match status" value="1"/>
</dbReference>
<evidence type="ECO:0000256" key="1">
    <source>
        <dbReference type="PIRSR" id="PIRSR601310-1"/>
    </source>
</evidence>
<comment type="caution">
    <text evidence="5">The sequence shown here is derived from an EMBL/GenBank/DDBJ whole genome shotgun (WGS) entry which is preliminary data.</text>
</comment>